<comment type="caution">
    <text evidence="3">The sequence shown here is derived from an EMBL/GenBank/DDBJ whole genome shotgun (WGS) entry which is preliminary data.</text>
</comment>
<dbReference type="InterPro" id="IPR036282">
    <property type="entry name" value="Glutathione-S-Trfase_C_sf"/>
</dbReference>
<accession>A0A2U1KAK3</accession>
<dbReference type="GO" id="GO:0004364">
    <property type="term" value="F:glutathione transferase activity"/>
    <property type="evidence" value="ECO:0007669"/>
    <property type="project" value="UniProtKB-UniRule"/>
</dbReference>
<protein>
    <recommendedName>
        <fullName evidence="1">Glutathione S-transferase</fullName>
        <ecNumber evidence="1">2.5.1.18</ecNumber>
    </recommendedName>
</protein>
<dbReference type="EMBL" id="PKPP01025493">
    <property type="protein sequence ID" value="PWA32607.1"/>
    <property type="molecule type" value="Genomic_DNA"/>
</dbReference>
<dbReference type="PROSITE" id="PS50405">
    <property type="entry name" value="GST_CTER"/>
    <property type="match status" value="1"/>
</dbReference>
<dbReference type="GO" id="GO:0005829">
    <property type="term" value="C:cytosol"/>
    <property type="evidence" value="ECO:0007669"/>
    <property type="project" value="UniProtKB-SubCell"/>
</dbReference>
<dbReference type="EC" id="2.5.1.18" evidence="1"/>
<dbReference type="Proteomes" id="UP000245207">
    <property type="component" value="Unassembled WGS sequence"/>
</dbReference>
<dbReference type="OrthoDB" id="4951845at2759"/>
<dbReference type="AlphaFoldDB" id="A0A2U1KAK3"/>
<comment type="subcellular location">
    <subcellularLocation>
        <location evidence="1">Cytoplasm</location>
        <location evidence="1">Cytosol</location>
    </subcellularLocation>
</comment>
<dbReference type="PANTHER" id="PTHR11260">
    <property type="entry name" value="GLUTATHIONE S-TRANSFERASE, GST, SUPERFAMILY, GST DOMAIN CONTAINING"/>
    <property type="match status" value="1"/>
</dbReference>
<organism evidence="3 4">
    <name type="scientific">Artemisia annua</name>
    <name type="common">Sweet wormwood</name>
    <dbReference type="NCBI Taxonomy" id="35608"/>
    <lineage>
        <taxon>Eukaryota</taxon>
        <taxon>Viridiplantae</taxon>
        <taxon>Streptophyta</taxon>
        <taxon>Embryophyta</taxon>
        <taxon>Tracheophyta</taxon>
        <taxon>Spermatophyta</taxon>
        <taxon>Magnoliopsida</taxon>
        <taxon>eudicotyledons</taxon>
        <taxon>Gunneridae</taxon>
        <taxon>Pentapetalae</taxon>
        <taxon>asterids</taxon>
        <taxon>campanulids</taxon>
        <taxon>Asterales</taxon>
        <taxon>Asteraceae</taxon>
        <taxon>Asteroideae</taxon>
        <taxon>Anthemideae</taxon>
        <taxon>Artemisiinae</taxon>
        <taxon>Artemisia</taxon>
    </lineage>
</organism>
<dbReference type="GO" id="GO:0006749">
    <property type="term" value="P:glutathione metabolic process"/>
    <property type="evidence" value="ECO:0007669"/>
    <property type="project" value="InterPro"/>
</dbReference>
<proteinExistence type="inferred from homology"/>
<gene>
    <name evidence="3" type="ORF">CTI12_AA625160</name>
</gene>
<evidence type="ECO:0000259" key="2">
    <source>
        <dbReference type="PROSITE" id="PS50405"/>
    </source>
</evidence>
<dbReference type="SUPFAM" id="SSF47616">
    <property type="entry name" value="GST C-terminal domain-like"/>
    <property type="match status" value="1"/>
</dbReference>
<comment type="similarity">
    <text evidence="1">Belongs to the GST superfamily.</text>
</comment>
<evidence type="ECO:0000313" key="4">
    <source>
        <dbReference type="Proteomes" id="UP000245207"/>
    </source>
</evidence>
<reference evidence="3 4" key="1">
    <citation type="journal article" date="2018" name="Mol. Plant">
        <title>The genome of Artemisia annua provides insight into the evolution of Asteraceae family and artemisinin biosynthesis.</title>
        <authorList>
            <person name="Shen Q."/>
            <person name="Zhang L."/>
            <person name="Liao Z."/>
            <person name="Wang S."/>
            <person name="Yan T."/>
            <person name="Shi P."/>
            <person name="Liu M."/>
            <person name="Fu X."/>
            <person name="Pan Q."/>
            <person name="Wang Y."/>
            <person name="Lv Z."/>
            <person name="Lu X."/>
            <person name="Zhang F."/>
            <person name="Jiang W."/>
            <person name="Ma Y."/>
            <person name="Chen M."/>
            <person name="Hao X."/>
            <person name="Li L."/>
            <person name="Tang Y."/>
            <person name="Lv G."/>
            <person name="Zhou Y."/>
            <person name="Sun X."/>
            <person name="Brodelius P.E."/>
            <person name="Rose J.K.C."/>
            <person name="Tang K."/>
        </authorList>
    </citation>
    <scope>NUCLEOTIDE SEQUENCE [LARGE SCALE GENOMIC DNA]</scope>
    <source>
        <strain evidence="4">cv. Huhao1</strain>
        <tissue evidence="3">Leaf</tissue>
    </source>
</reference>
<dbReference type="InterPro" id="IPR010987">
    <property type="entry name" value="Glutathione-S-Trfase_C-like"/>
</dbReference>
<comment type="function">
    <text evidence="1">Is involved in the conjugation of reduced glutathione to a wide number of exogenous and endogenous hydrophobic electrophiles.</text>
</comment>
<dbReference type="InterPro" id="IPR045073">
    <property type="entry name" value="Omega/Tau-like"/>
</dbReference>
<keyword evidence="4" id="KW-1185">Reference proteome</keyword>
<feature type="domain" description="GST C-terminal" evidence="2">
    <location>
        <begin position="25"/>
        <end position="174"/>
    </location>
</feature>
<dbReference type="CDD" id="cd03185">
    <property type="entry name" value="GST_C_Tau"/>
    <property type="match status" value="1"/>
</dbReference>
<evidence type="ECO:0000256" key="1">
    <source>
        <dbReference type="RuleBase" id="RU369102"/>
    </source>
</evidence>
<dbReference type="PANTHER" id="PTHR11260:SF710">
    <property type="entry name" value="GLUTATHIONE S-TRANSFERASE"/>
    <property type="match status" value="1"/>
</dbReference>
<dbReference type="STRING" id="35608.A0A2U1KAK3"/>
<evidence type="ECO:0000313" key="3">
    <source>
        <dbReference type="EMBL" id="PWA32607.1"/>
    </source>
</evidence>
<name>A0A2U1KAK3_ARTAN</name>
<keyword evidence="1" id="KW-0963">Cytoplasm</keyword>
<dbReference type="InterPro" id="IPR045074">
    <property type="entry name" value="GST_C_Tau"/>
</dbReference>
<comment type="catalytic activity">
    <reaction evidence="1">
        <text>RX + glutathione = an S-substituted glutathione + a halide anion + H(+)</text>
        <dbReference type="Rhea" id="RHEA:16437"/>
        <dbReference type="ChEBI" id="CHEBI:15378"/>
        <dbReference type="ChEBI" id="CHEBI:16042"/>
        <dbReference type="ChEBI" id="CHEBI:17792"/>
        <dbReference type="ChEBI" id="CHEBI:57925"/>
        <dbReference type="ChEBI" id="CHEBI:90779"/>
        <dbReference type="EC" id="2.5.1.18"/>
    </reaction>
</comment>
<dbReference type="Gene3D" id="1.20.1050.10">
    <property type="match status" value="1"/>
</dbReference>
<keyword evidence="1 3" id="KW-0808">Transferase</keyword>
<sequence length="177" mass="20145">MPESRIILEYRDTIDPDVHQILPKCPLDRADNRFWATYYTLITCGILSMVKSGNLCPLYEELRQTPGKEGKEAVKKQFYEVSELLEGAFMKMSNGKAFFGGDNICYLDLVLGSLIPLTEFIEEINNFKVFDEVRTPGLARWAKCVHSNEAIKSVFPGKETLVDFYAMLHMAKPPRAV</sequence>